<organism evidence="2 3">
    <name type="scientific">Pristionchus mayeri</name>
    <dbReference type="NCBI Taxonomy" id="1317129"/>
    <lineage>
        <taxon>Eukaryota</taxon>
        <taxon>Metazoa</taxon>
        <taxon>Ecdysozoa</taxon>
        <taxon>Nematoda</taxon>
        <taxon>Chromadorea</taxon>
        <taxon>Rhabditida</taxon>
        <taxon>Rhabditina</taxon>
        <taxon>Diplogasteromorpha</taxon>
        <taxon>Diplogasteroidea</taxon>
        <taxon>Neodiplogasteridae</taxon>
        <taxon>Pristionchus</taxon>
    </lineage>
</organism>
<sequence>RAARARLAAAAAAAAAEGIGCGQARTADQPDCCTARAVAAAAGTAAPRSLGTAAAAAVAADYTVVAAPVDIAVAAAAAAAQSEVLQVEVRSDGPPPVCPRAVSYPALACIFVLRATPPSLSRGTRCAVAAPSTRDPRRQTPPPRFGTVRRDRGLRCDRGEKTPPRPRTTS</sequence>
<dbReference type="Proteomes" id="UP001328107">
    <property type="component" value="Unassembled WGS sequence"/>
</dbReference>
<feature type="compositionally biased region" description="Basic and acidic residues" evidence="1">
    <location>
        <begin position="148"/>
        <end position="163"/>
    </location>
</feature>
<feature type="region of interest" description="Disordered" evidence="1">
    <location>
        <begin position="121"/>
        <end position="170"/>
    </location>
</feature>
<feature type="non-terminal residue" evidence="2">
    <location>
        <position position="1"/>
    </location>
</feature>
<evidence type="ECO:0000256" key="1">
    <source>
        <dbReference type="SAM" id="MobiDB-lite"/>
    </source>
</evidence>
<comment type="caution">
    <text evidence="2">The sequence shown here is derived from an EMBL/GenBank/DDBJ whole genome shotgun (WGS) entry which is preliminary data.</text>
</comment>
<proteinExistence type="predicted"/>
<protein>
    <submittedName>
        <fullName evidence="2">Uncharacterized protein</fullName>
    </submittedName>
</protein>
<dbReference type="EMBL" id="BTRK01000003">
    <property type="protein sequence ID" value="GMR41225.1"/>
    <property type="molecule type" value="Genomic_DNA"/>
</dbReference>
<accession>A0AAN5CDJ9</accession>
<dbReference type="AlphaFoldDB" id="A0AAN5CDJ9"/>
<reference evidence="3" key="1">
    <citation type="submission" date="2022-10" db="EMBL/GenBank/DDBJ databases">
        <title>Genome assembly of Pristionchus species.</title>
        <authorList>
            <person name="Yoshida K."/>
            <person name="Sommer R.J."/>
        </authorList>
    </citation>
    <scope>NUCLEOTIDE SEQUENCE [LARGE SCALE GENOMIC DNA]</scope>
    <source>
        <strain evidence="3">RS5460</strain>
    </source>
</reference>
<evidence type="ECO:0000313" key="3">
    <source>
        <dbReference type="Proteomes" id="UP001328107"/>
    </source>
</evidence>
<keyword evidence="3" id="KW-1185">Reference proteome</keyword>
<evidence type="ECO:0000313" key="2">
    <source>
        <dbReference type="EMBL" id="GMR41225.1"/>
    </source>
</evidence>
<feature type="non-terminal residue" evidence="2">
    <location>
        <position position="170"/>
    </location>
</feature>
<name>A0AAN5CDJ9_9BILA</name>
<gene>
    <name evidence="2" type="ORF">PMAYCL1PPCAC_11420</name>
</gene>